<dbReference type="CDD" id="cd06464">
    <property type="entry name" value="ACD_sHsps-like"/>
    <property type="match status" value="1"/>
</dbReference>
<evidence type="ECO:0000256" key="1">
    <source>
        <dbReference type="PROSITE-ProRule" id="PRU00285"/>
    </source>
</evidence>
<comment type="similarity">
    <text evidence="1 2">Belongs to the small heat shock protein (HSP20) family.</text>
</comment>
<dbReference type="Pfam" id="PF00011">
    <property type="entry name" value="HSP20"/>
    <property type="match status" value="1"/>
</dbReference>
<dbReference type="Gene3D" id="2.60.40.790">
    <property type="match status" value="1"/>
</dbReference>
<dbReference type="InterPro" id="IPR031107">
    <property type="entry name" value="Small_HSP"/>
</dbReference>
<organism evidence="4 5">
    <name type="scientific">Candidatus Brevifilum fermentans</name>
    <dbReference type="NCBI Taxonomy" id="1986204"/>
    <lineage>
        <taxon>Bacteria</taxon>
        <taxon>Bacillati</taxon>
        <taxon>Chloroflexota</taxon>
        <taxon>Anaerolineae</taxon>
        <taxon>Anaerolineales</taxon>
        <taxon>Anaerolineaceae</taxon>
        <taxon>Candidatus Brevifilum</taxon>
    </lineage>
</organism>
<dbReference type="KEGG" id="abat:CFX1CAM_0203"/>
<keyword evidence="4" id="KW-0346">Stress response</keyword>
<evidence type="ECO:0000256" key="2">
    <source>
        <dbReference type="RuleBase" id="RU003616"/>
    </source>
</evidence>
<dbReference type="EMBL" id="LT859958">
    <property type="protein sequence ID" value="SMX53269.1"/>
    <property type="molecule type" value="Genomic_DNA"/>
</dbReference>
<dbReference type="SUPFAM" id="SSF49764">
    <property type="entry name" value="HSP20-like chaperones"/>
    <property type="match status" value="1"/>
</dbReference>
<evidence type="ECO:0000313" key="4">
    <source>
        <dbReference type="EMBL" id="SMX53269.1"/>
    </source>
</evidence>
<dbReference type="Proteomes" id="UP000195514">
    <property type="component" value="Chromosome I"/>
</dbReference>
<dbReference type="InterPro" id="IPR008978">
    <property type="entry name" value="HSP20-like_chaperone"/>
</dbReference>
<dbReference type="AlphaFoldDB" id="A0A1Y6K3V9"/>
<evidence type="ECO:0000313" key="5">
    <source>
        <dbReference type="Proteomes" id="UP000195514"/>
    </source>
</evidence>
<keyword evidence="5" id="KW-1185">Reference proteome</keyword>
<dbReference type="InterPro" id="IPR002068">
    <property type="entry name" value="A-crystallin/Hsp20_dom"/>
</dbReference>
<proteinExistence type="inferred from homology"/>
<dbReference type="RefSeq" id="WP_157891630.1">
    <property type="nucleotide sequence ID" value="NZ_LT859958.1"/>
</dbReference>
<gene>
    <name evidence="4" type="ORF">CFX1CAM_0203</name>
</gene>
<feature type="domain" description="SHSP" evidence="3">
    <location>
        <begin position="36"/>
        <end position="149"/>
    </location>
</feature>
<name>A0A1Y6K3V9_9CHLR</name>
<accession>A0A1Y6K3V9</accession>
<evidence type="ECO:0000259" key="3">
    <source>
        <dbReference type="PROSITE" id="PS01031"/>
    </source>
</evidence>
<sequence length="162" mass="18645">MANLIRRDPFREMLSWNRALERMLDNVYDTGEYAYGEPMSLCMPMDMVEKPDEFVVKANVAGIDADNIEITYTDNNLTIKGEVRDEREEGEEGHYHLRERRFGTFSRTISLPGTVDVEKIQAETENGILQIHLPKKEEVKPRRIEVKGASKSKVIEGKSKNK</sequence>
<dbReference type="OrthoDB" id="9811615at2"/>
<dbReference type="PROSITE" id="PS01031">
    <property type="entry name" value="SHSP"/>
    <property type="match status" value="1"/>
</dbReference>
<protein>
    <submittedName>
        <fullName evidence="4">Putative small heat shock protein</fullName>
    </submittedName>
</protein>
<reference evidence="5" key="1">
    <citation type="submission" date="2017-05" db="EMBL/GenBank/DDBJ databases">
        <authorList>
            <person name="Kirkegaard R."/>
            <person name="Mcilroy J S."/>
        </authorList>
    </citation>
    <scope>NUCLEOTIDE SEQUENCE [LARGE SCALE GENOMIC DNA]</scope>
</reference>
<dbReference type="PANTHER" id="PTHR11527">
    <property type="entry name" value="HEAT-SHOCK PROTEIN 20 FAMILY MEMBER"/>
    <property type="match status" value="1"/>
</dbReference>